<dbReference type="STRING" id="1848.SAMN05443637_12820"/>
<organism evidence="2 3">
    <name type="scientific">Pseudonocardia thermophila</name>
    <dbReference type="NCBI Taxonomy" id="1848"/>
    <lineage>
        <taxon>Bacteria</taxon>
        <taxon>Bacillati</taxon>
        <taxon>Actinomycetota</taxon>
        <taxon>Actinomycetes</taxon>
        <taxon>Pseudonocardiales</taxon>
        <taxon>Pseudonocardiaceae</taxon>
        <taxon>Pseudonocardia</taxon>
    </lineage>
</organism>
<dbReference type="Proteomes" id="UP000184363">
    <property type="component" value="Unassembled WGS sequence"/>
</dbReference>
<keyword evidence="1" id="KW-0472">Membrane</keyword>
<gene>
    <name evidence="2" type="ORF">SAMN05443637_12820</name>
</gene>
<proteinExistence type="predicted"/>
<dbReference type="SUPFAM" id="SSF52540">
    <property type="entry name" value="P-loop containing nucleoside triphosphate hydrolases"/>
    <property type="match status" value="1"/>
</dbReference>
<name>A0A1M7AI11_PSETH</name>
<keyword evidence="1" id="KW-1133">Transmembrane helix</keyword>
<dbReference type="InterPro" id="IPR027417">
    <property type="entry name" value="P-loop_NTPase"/>
</dbReference>
<dbReference type="EMBL" id="FRAP01000028">
    <property type="protein sequence ID" value="SHL42401.1"/>
    <property type="molecule type" value="Genomic_DNA"/>
</dbReference>
<evidence type="ECO:0008006" key="4">
    <source>
        <dbReference type="Google" id="ProtNLM"/>
    </source>
</evidence>
<evidence type="ECO:0000313" key="3">
    <source>
        <dbReference type="Proteomes" id="UP000184363"/>
    </source>
</evidence>
<keyword evidence="3" id="KW-1185">Reference proteome</keyword>
<evidence type="ECO:0000313" key="2">
    <source>
        <dbReference type="EMBL" id="SHL42401.1"/>
    </source>
</evidence>
<dbReference type="OrthoDB" id="3676830at2"/>
<accession>A0A1M7AI11</accession>
<keyword evidence="1" id="KW-0812">Transmembrane</keyword>
<reference evidence="2 3" key="1">
    <citation type="submission" date="2016-11" db="EMBL/GenBank/DDBJ databases">
        <authorList>
            <person name="Jaros S."/>
            <person name="Januszkiewicz K."/>
            <person name="Wedrychowicz H."/>
        </authorList>
    </citation>
    <scope>NUCLEOTIDE SEQUENCE [LARGE SCALE GENOMIC DNA]</scope>
    <source>
        <strain evidence="2 3">DSM 43832</strain>
    </source>
</reference>
<evidence type="ECO:0000256" key="1">
    <source>
        <dbReference type="SAM" id="Phobius"/>
    </source>
</evidence>
<dbReference type="Gene3D" id="3.40.50.300">
    <property type="entry name" value="P-loop containing nucleotide triphosphate hydrolases"/>
    <property type="match status" value="1"/>
</dbReference>
<sequence>MTTQPEPAAGVVLRKDLQPAVEAPQLSRARRAVLAVARPLPNRQQLAASARWWAVHLLRVAPWLPLLVLRELRPIGRGLGDLLHRWSTWVSAQDRHEYAKAAEGNLKAKQGLAASKTQTARRWLSLAAVLVALTAGVWAWLRQPLTLAAAAILVAAALDWHGRRLLPGADPLPAAVQVPRVLDDGVPLSQITASILETLEREGFEPGSVGVAEPLVYDHDRHEYRISLATRDEIKPEHLRAIERAVGARDYAVRNLATDTATVRQLVIRVGDPLATPVERPWIPTGSRSIVEGITLGVSATEVPFTIPFAGVHIRIVAGTGGGKTSWLLRSIIDGLSACHDVVIGGIDITNGPELTLWRDVIQYKGFDPASADKVLDKALAEIDRRSKILSAIAEDDDPDNDAAEWHSGLGPAFVVLVDEFSQLAAFDGRTGPTNTGGLNLLAKCEQIVRTGRKHWVSLVMLTQKTGNSDFGSTTMQTQCAVTIAGPCDQQDANRIFGADRREAGYTPHLLRPGVEGDARDAGKVFVESPWHRTPDIYRAYAPGTTAEVKRRARQRIEDGLPRLDSTLPAEVLDAVEVPPVLAAVEAAFRDAGCPERMATAELLDRLADAGLTLTSGKLADEVRPAGLQPTRWHKAGSSPVRGYRWVDVERAIREIT</sequence>
<feature type="transmembrane region" description="Helical" evidence="1">
    <location>
        <begin position="123"/>
        <end position="141"/>
    </location>
</feature>
<dbReference type="AlphaFoldDB" id="A0A1M7AI11"/>
<dbReference type="RefSeq" id="WP_073460260.1">
    <property type="nucleotide sequence ID" value="NZ_FRAP01000028.1"/>
</dbReference>
<protein>
    <recommendedName>
        <fullName evidence="4">DNA segregation ATPase FtsK/SpoIIIE, S-DNA-T family</fullName>
    </recommendedName>
</protein>